<gene>
    <name evidence="3" type="ORF">Pan189_01960</name>
</gene>
<feature type="domain" description="Putative zinc-finger" evidence="2">
    <location>
        <begin position="70"/>
        <end position="104"/>
    </location>
</feature>
<dbReference type="EMBL" id="CP036268">
    <property type="protein sequence ID" value="QDT35843.1"/>
    <property type="molecule type" value="Genomic_DNA"/>
</dbReference>
<dbReference type="KEGG" id="svp:Pan189_01960"/>
<keyword evidence="1" id="KW-0472">Membrane</keyword>
<proteinExistence type="predicted"/>
<protein>
    <recommendedName>
        <fullName evidence="2">Putative zinc-finger domain-containing protein</fullName>
    </recommendedName>
</protein>
<name>A0A517QW95_9PLAN</name>
<feature type="transmembrane region" description="Helical" evidence="1">
    <location>
        <begin position="35"/>
        <end position="55"/>
    </location>
</feature>
<dbReference type="OrthoDB" id="274497at2"/>
<organism evidence="3 4">
    <name type="scientific">Stratiformator vulcanicus</name>
    <dbReference type="NCBI Taxonomy" id="2527980"/>
    <lineage>
        <taxon>Bacteria</taxon>
        <taxon>Pseudomonadati</taxon>
        <taxon>Planctomycetota</taxon>
        <taxon>Planctomycetia</taxon>
        <taxon>Planctomycetales</taxon>
        <taxon>Planctomycetaceae</taxon>
        <taxon>Stratiformator</taxon>
    </lineage>
</organism>
<evidence type="ECO:0000313" key="3">
    <source>
        <dbReference type="EMBL" id="QDT35843.1"/>
    </source>
</evidence>
<sequence>MSSGTQSAPHWEPCNRDEIGEMVSGLRRKRTVRTAARASIAAAAILIAVAVPFAAVNALRHNPLIAGIRCDEVRESLDLYIASDLSAEKSDQITAHLEKCPPCRSLFESKIGGGEPEISNALFPAERPIFAVRQPISNLSYW</sequence>
<dbReference type="AlphaFoldDB" id="A0A517QW95"/>
<keyword evidence="1" id="KW-1133">Transmembrane helix</keyword>
<dbReference type="Pfam" id="PF13490">
    <property type="entry name" value="zf-HC2"/>
    <property type="match status" value="1"/>
</dbReference>
<evidence type="ECO:0000313" key="4">
    <source>
        <dbReference type="Proteomes" id="UP000317318"/>
    </source>
</evidence>
<dbReference type="RefSeq" id="WP_145362109.1">
    <property type="nucleotide sequence ID" value="NZ_CP036268.1"/>
</dbReference>
<evidence type="ECO:0000256" key="1">
    <source>
        <dbReference type="SAM" id="Phobius"/>
    </source>
</evidence>
<keyword evidence="1" id="KW-0812">Transmembrane</keyword>
<keyword evidence="4" id="KW-1185">Reference proteome</keyword>
<dbReference type="Proteomes" id="UP000317318">
    <property type="component" value="Chromosome"/>
</dbReference>
<evidence type="ECO:0000259" key="2">
    <source>
        <dbReference type="Pfam" id="PF13490"/>
    </source>
</evidence>
<reference evidence="3 4" key="1">
    <citation type="submission" date="2019-02" db="EMBL/GenBank/DDBJ databases">
        <title>Deep-cultivation of Planctomycetes and their phenomic and genomic characterization uncovers novel biology.</title>
        <authorList>
            <person name="Wiegand S."/>
            <person name="Jogler M."/>
            <person name="Boedeker C."/>
            <person name="Pinto D."/>
            <person name="Vollmers J."/>
            <person name="Rivas-Marin E."/>
            <person name="Kohn T."/>
            <person name="Peeters S.H."/>
            <person name="Heuer A."/>
            <person name="Rast P."/>
            <person name="Oberbeckmann S."/>
            <person name="Bunk B."/>
            <person name="Jeske O."/>
            <person name="Meyerdierks A."/>
            <person name="Storesund J.E."/>
            <person name="Kallscheuer N."/>
            <person name="Luecker S."/>
            <person name="Lage O.M."/>
            <person name="Pohl T."/>
            <person name="Merkel B.J."/>
            <person name="Hornburger P."/>
            <person name="Mueller R.-W."/>
            <person name="Bruemmer F."/>
            <person name="Labrenz M."/>
            <person name="Spormann A.M."/>
            <person name="Op den Camp H."/>
            <person name="Overmann J."/>
            <person name="Amann R."/>
            <person name="Jetten M.S.M."/>
            <person name="Mascher T."/>
            <person name="Medema M.H."/>
            <person name="Devos D.P."/>
            <person name="Kaster A.-K."/>
            <person name="Ovreas L."/>
            <person name="Rohde M."/>
            <person name="Galperin M.Y."/>
            <person name="Jogler C."/>
        </authorList>
    </citation>
    <scope>NUCLEOTIDE SEQUENCE [LARGE SCALE GENOMIC DNA]</scope>
    <source>
        <strain evidence="3 4">Pan189</strain>
    </source>
</reference>
<dbReference type="InterPro" id="IPR027383">
    <property type="entry name" value="Znf_put"/>
</dbReference>
<accession>A0A517QW95</accession>